<reference evidence="8" key="1">
    <citation type="submission" date="2022-01" db="EMBL/GenBank/DDBJ databases">
        <title>Draft genome sequence of Sabulilitoribacter arenilitoris KCTC 52401.</title>
        <authorList>
            <person name="Oh J.-S."/>
        </authorList>
    </citation>
    <scope>NUCLEOTIDE SEQUENCE</scope>
    <source>
        <strain evidence="8">HMF6543</strain>
    </source>
</reference>
<sequence>MRNPIVDQNFLLHNSVAETLYHEYASKMPIIDYHCHIEAQEIAENRIFQNLSQIWLEGDHYKWRAMRANGISEKYITGEATDWEKFQKWAETVPYTIRNPLYHWTHLELKNPFGIQDILNENSAKNIYDRASEKLSSGELSVQNIMKIFNVEKVCTTNDPIDPLNWHEQITQSDLKIIVSMSWRPDRAMDVRDPLEFNRYLGSLEELSSSAIDSYSDYLQVLKRRHDYFHDKGCRLADHGLEFPFPIDVYTTQEISSIFLKIRMGKKLSYSDQQKIMSALLYEFSVWNFEKGWVQQYHIGALRDVNIKGVRNIGKACGFDSIADFSYAASMGIFLNRLEEDNQLAKTIIYNLNPKDNEMVASMIGNFQDGSVPGKIQYGSGWWFLDQKDGMIRQINTLSNQGLLSRFIGMLTDSRSFLSYSRHDYFRRILCQIIGTDVENGELPNDADLLGKIVQDISYNNANNYFDF</sequence>
<evidence type="ECO:0000256" key="4">
    <source>
        <dbReference type="ARBA" id="ARBA00012546"/>
    </source>
</evidence>
<evidence type="ECO:0000256" key="2">
    <source>
        <dbReference type="ARBA" id="ARBA00004892"/>
    </source>
</evidence>
<dbReference type="AlphaFoldDB" id="A0AAE3ES03"/>
<evidence type="ECO:0000256" key="1">
    <source>
        <dbReference type="ARBA" id="ARBA00001165"/>
    </source>
</evidence>
<dbReference type="GO" id="GO:0008880">
    <property type="term" value="F:glucuronate isomerase activity"/>
    <property type="evidence" value="ECO:0007669"/>
    <property type="project" value="UniProtKB-UniRule"/>
</dbReference>
<dbReference type="PANTHER" id="PTHR30068">
    <property type="entry name" value="URONATE ISOMERASE"/>
    <property type="match status" value="1"/>
</dbReference>
<dbReference type="EMBL" id="JAKKDU010000023">
    <property type="protein sequence ID" value="MCF7569597.1"/>
    <property type="molecule type" value="Genomic_DNA"/>
</dbReference>
<comment type="catalytic activity">
    <reaction evidence="7">
        <text>aldehydo-D-galacturonate = keto-D-tagaturonate</text>
        <dbReference type="Rhea" id="RHEA:27702"/>
        <dbReference type="ChEBI" id="CHEBI:12952"/>
        <dbReference type="ChEBI" id="CHEBI:17886"/>
    </reaction>
</comment>
<dbReference type="Pfam" id="PF02614">
    <property type="entry name" value="UxaC"/>
    <property type="match status" value="1"/>
</dbReference>
<accession>A0AAE3ES03</accession>
<keyword evidence="6 7" id="KW-0413">Isomerase</keyword>
<comment type="caution">
    <text evidence="8">The sequence shown here is derived from an EMBL/GenBank/DDBJ whole genome shotgun (WGS) entry which is preliminary data.</text>
</comment>
<dbReference type="GO" id="GO:0042840">
    <property type="term" value="P:D-glucuronate catabolic process"/>
    <property type="evidence" value="ECO:0007669"/>
    <property type="project" value="TreeGrafter"/>
</dbReference>
<evidence type="ECO:0000256" key="3">
    <source>
        <dbReference type="ARBA" id="ARBA00008397"/>
    </source>
</evidence>
<comment type="pathway">
    <text evidence="2 7">Carbohydrate metabolism; pentose and glucuronate interconversion.</text>
</comment>
<dbReference type="InterPro" id="IPR003766">
    <property type="entry name" value="Uronate_isomerase"/>
</dbReference>
<evidence type="ECO:0000256" key="6">
    <source>
        <dbReference type="ARBA" id="ARBA00023235"/>
    </source>
</evidence>
<dbReference type="NCBIfam" id="NF002794">
    <property type="entry name" value="PRK02925.1"/>
    <property type="match status" value="1"/>
</dbReference>
<dbReference type="Proteomes" id="UP001199795">
    <property type="component" value="Unassembled WGS sequence"/>
</dbReference>
<proteinExistence type="inferred from homology"/>
<dbReference type="Gene3D" id="1.10.2020.10">
    <property type="entry name" value="uronate isomerase, domain 2, chain A"/>
    <property type="match status" value="1"/>
</dbReference>
<dbReference type="RefSeq" id="WP_237240925.1">
    <property type="nucleotide sequence ID" value="NZ_JAKKDU010000023.1"/>
</dbReference>
<dbReference type="InterPro" id="IPR032466">
    <property type="entry name" value="Metal_Hydrolase"/>
</dbReference>
<dbReference type="GO" id="GO:0019698">
    <property type="term" value="P:D-galacturonate catabolic process"/>
    <property type="evidence" value="ECO:0007669"/>
    <property type="project" value="TreeGrafter"/>
</dbReference>
<evidence type="ECO:0000313" key="9">
    <source>
        <dbReference type="Proteomes" id="UP001199795"/>
    </source>
</evidence>
<evidence type="ECO:0000256" key="5">
    <source>
        <dbReference type="ARBA" id="ARBA00020555"/>
    </source>
</evidence>
<gene>
    <name evidence="7 8" type="primary">uxaC</name>
    <name evidence="8" type="ORF">L3X37_14705</name>
</gene>
<dbReference type="Gene3D" id="3.20.20.140">
    <property type="entry name" value="Metal-dependent hydrolases"/>
    <property type="match status" value="1"/>
</dbReference>
<keyword evidence="9" id="KW-1185">Reference proteome</keyword>
<dbReference type="EC" id="5.3.1.12" evidence="4 7"/>
<protein>
    <recommendedName>
        <fullName evidence="5 7">Uronate isomerase</fullName>
        <ecNumber evidence="4 7">5.3.1.12</ecNumber>
    </recommendedName>
    <alternativeName>
        <fullName evidence="7">Glucuronate isomerase</fullName>
    </alternativeName>
    <alternativeName>
        <fullName evidence="7">Uronic isomerase</fullName>
    </alternativeName>
</protein>
<organism evidence="8 9">
    <name type="scientific">Wocania arenilitoris</name>
    <dbReference type="NCBI Taxonomy" id="2044858"/>
    <lineage>
        <taxon>Bacteria</taxon>
        <taxon>Pseudomonadati</taxon>
        <taxon>Bacteroidota</taxon>
        <taxon>Flavobacteriia</taxon>
        <taxon>Flavobacteriales</taxon>
        <taxon>Flavobacteriaceae</taxon>
        <taxon>Wocania</taxon>
    </lineage>
</organism>
<evidence type="ECO:0000256" key="7">
    <source>
        <dbReference type="HAMAP-Rule" id="MF_00675"/>
    </source>
</evidence>
<comment type="catalytic activity">
    <reaction evidence="1 7">
        <text>D-glucuronate = D-fructuronate</text>
        <dbReference type="Rhea" id="RHEA:13049"/>
        <dbReference type="ChEBI" id="CHEBI:58720"/>
        <dbReference type="ChEBI" id="CHEBI:59863"/>
        <dbReference type="EC" id="5.3.1.12"/>
    </reaction>
</comment>
<dbReference type="PANTHER" id="PTHR30068:SF4">
    <property type="entry name" value="URONATE ISOMERASE"/>
    <property type="match status" value="1"/>
</dbReference>
<name>A0AAE3ES03_9FLAO</name>
<dbReference type="SUPFAM" id="SSF51556">
    <property type="entry name" value="Metallo-dependent hydrolases"/>
    <property type="match status" value="1"/>
</dbReference>
<comment type="similarity">
    <text evidence="3 7">Belongs to the metallo-dependent hydrolases superfamily. Uronate isomerase family.</text>
</comment>
<dbReference type="HAMAP" id="MF_00675">
    <property type="entry name" value="UxaC"/>
    <property type="match status" value="1"/>
</dbReference>
<evidence type="ECO:0000313" key="8">
    <source>
        <dbReference type="EMBL" id="MCF7569597.1"/>
    </source>
</evidence>